<sequence length="222" mass="25504">MLNRSGLIVLEGLDGSGKSTQFERLSAYFSENDIKHKAISFPDYDNSSSALVKMYLNGEIGKTPADVNAYAASSFYAVDRYACYKQFWEHDYKEGSLVLAARYVTSNCIYQMTKLPKEQWEDFIGWLEDYEYDKLGLPRPDKVIFLDMPIEISQKLMSGRYGGDESKKDIHEANVEYLKKCREAALFTAEKQDWDIIPCNDGSEPYTKDKIFEDILGLINRK</sequence>
<organism evidence="6 7">
    <name type="scientific">Ruminococcus bicirculans</name>
    <name type="common">ex Wegman et al. 2014</name>
    <dbReference type="NCBI Taxonomy" id="1160721"/>
    <lineage>
        <taxon>Bacteria</taxon>
        <taxon>Bacillati</taxon>
        <taxon>Bacillota</taxon>
        <taxon>Clostridia</taxon>
        <taxon>Eubacteriales</taxon>
        <taxon>Oscillospiraceae</taxon>
        <taxon>Ruminococcus</taxon>
    </lineage>
</organism>
<dbReference type="RefSeq" id="WP_195220839.1">
    <property type="nucleotide sequence ID" value="NZ_JADMWL010000006.1"/>
</dbReference>
<comment type="similarity">
    <text evidence="1">Belongs to the thymidylate kinase family.</text>
</comment>
<dbReference type="InterPro" id="IPR027417">
    <property type="entry name" value="P-loop_NTPase"/>
</dbReference>
<dbReference type="PANTHER" id="PTHR10344:SF4">
    <property type="entry name" value="UMP-CMP KINASE 2, MITOCHONDRIAL"/>
    <property type="match status" value="1"/>
</dbReference>
<evidence type="ECO:0000313" key="7">
    <source>
        <dbReference type="Proteomes" id="UP001213042"/>
    </source>
</evidence>
<evidence type="ECO:0000256" key="1">
    <source>
        <dbReference type="ARBA" id="ARBA00009776"/>
    </source>
</evidence>
<dbReference type="EMBL" id="JAQMLU010000006">
    <property type="protein sequence ID" value="MDB8749832.1"/>
    <property type="molecule type" value="Genomic_DNA"/>
</dbReference>
<comment type="caution">
    <text evidence="6">The sequence shown here is derived from an EMBL/GenBank/DDBJ whole genome shotgun (WGS) entry which is preliminary data.</text>
</comment>
<proteinExistence type="inferred from homology"/>
<feature type="domain" description="Thymidylate kinase-like" evidence="5">
    <location>
        <begin position="10"/>
        <end position="200"/>
    </location>
</feature>
<dbReference type="SUPFAM" id="SSF52540">
    <property type="entry name" value="P-loop containing nucleoside triphosphate hydrolases"/>
    <property type="match status" value="1"/>
</dbReference>
<keyword evidence="4" id="KW-0067">ATP-binding</keyword>
<evidence type="ECO:0000256" key="3">
    <source>
        <dbReference type="ARBA" id="ARBA00022741"/>
    </source>
</evidence>
<dbReference type="InterPro" id="IPR039430">
    <property type="entry name" value="Thymidylate_kin-like_dom"/>
</dbReference>
<accession>A0AAW6EFF3</accession>
<dbReference type="GO" id="GO:0006235">
    <property type="term" value="P:dTTP biosynthetic process"/>
    <property type="evidence" value="ECO:0007669"/>
    <property type="project" value="TreeGrafter"/>
</dbReference>
<dbReference type="GO" id="GO:0006227">
    <property type="term" value="P:dUDP biosynthetic process"/>
    <property type="evidence" value="ECO:0007669"/>
    <property type="project" value="TreeGrafter"/>
</dbReference>
<evidence type="ECO:0000256" key="4">
    <source>
        <dbReference type="ARBA" id="ARBA00022840"/>
    </source>
</evidence>
<name>A0AAW6EFF3_9FIRM</name>
<keyword evidence="3" id="KW-0547">Nucleotide-binding</keyword>
<protein>
    <recommendedName>
        <fullName evidence="2">Thymidylate kinase</fullName>
    </recommendedName>
</protein>
<keyword evidence="6" id="KW-0418">Kinase</keyword>
<dbReference type="CDD" id="cd01672">
    <property type="entry name" value="TMPK"/>
    <property type="match status" value="1"/>
</dbReference>
<dbReference type="GO" id="GO:0005829">
    <property type="term" value="C:cytosol"/>
    <property type="evidence" value="ECO:0007669"/>
    <property type="project" value="TreeGrafter"/>
</dbReference>
<dbReference type="AlphaFoldDB" id="A0AAW6EFF3"/>
<dbReference type="Proteomes" id="UP001213042">
    <property type="component" value="Unassembled WGS sequence"/>
</dbReference>
<dbReference type="PANTHER" id="PTHR10344">
    <property type="entry name" value="THYMIDYLATE KINASE"/>
    <property type="match status" value="1"/>
</dbReference>
<dbReference type="GO" id="GO:0005524">
    <property type="term" value="F:ATP binding"/>
    <property type="evidence" value="ECO:0007669"/>
    <property type="project" value="UniProtKB-KW"/>
</dbReference>
<evidence type="ECO:0000256" key="2">
    <source>
        <dbReference type="ARBA" id="ARBA00017144"/>
    </source>
</evidence>
<dbReference type="Gene3D" id="3.40.50.300">
    <property type="entry name" value="P-loop containing nucleotide triphosphate hydrolases"/>
    <property type="match status" value="1"/>
</dbReference>
<dbReference type="FunFam" id="3.40.50.300:FF:002288">
    <property type="entry name" value="Probable thymidylate kinase"/>
    <property type="match status" value="1"/>
</dbReference>
<gene>
    <name evidence="6" type="ORF">PNW00_05155</name>
</gene>
<evidence type="ECO:0000259" key="5">
    <source>
        <dbReference type="Pfam" id="PF02223"/>
    </source>
</evidence>
<dbReference type="Pfam" id="PF02223">
    <property type="entry name" value="Thymidylate_kin"/>
    <property type="match status" value="1"/>
</dbReference>
<dbReference type="GO" id="GO:0006233">
    <property type="term" value="P:dTDP biosynthetic process"/>
    <property type="evidence" value="ECO:0007669"/>
    <property type="project" value="TreeGrafter"/>
</dbReference>
<reference evidence="6" key="1">
    <citation type="submission" date="2023-01" db="EMBL/GenBank/DDBJ databases">
        <title>Human gut microbiome strain richness.</title>
        <authorList>
            <person name="Chen-Liaw A."/>
        </authorList>
    </citation>
    <scope>NUCLEOTIDE SEQUENCE</scope>
    <source>
        <strain evidence="6">D43st1_D9_D43t1_170807</strain>
    </source>
</reference>
<evidence type="ECO:0000313" key="6">
    <source>
        <dbReference type="EMBL" id="MDB8749832.1"/>
    </source>
</evidence>
<dbReference type="GO" id="GO:0004798">
    <property type="term" value="F:dTMP kinase activity"/>
    <property type="evidence" value="ECO:0007669"/>
    <property type="project" value="TreeGrafter"/>
</dbReference>
<keyword evidence="6" id="KW-0808">Transferase</keyword>